<dbReference type="InterPro" id="IPR009027">
    <property type="entry name" value="Ribosomal_bL9/RNase_H1_N"/>
</dbReference>
<dbReference type="GO" id="GO:0003735">
    <property type="term" value="F:structural constituent of ribosome"/>
    <property type="evidence" value="ECO:0007669"/>
    <property type="project" value="InterPro"/>
</dbReference>
<sequence length="152" mass="17235">MKVILLENIRSIGSIGDVIDVKRGFARNYLISNKKAFYASKENIKEVEKIKLELGKKDQEKKKEAKKIYVKINGKEYTIKKLCTENNELYGSVKPTEISKTILGIEKLDIKPSIIQLTKEIKSLGTFKVKVILHSEIEAEVNIKVVAAETNQ</sequence>
<dbReference type="PROSITE" id="PS00651">
    <property type="entry name" value="RIBOSOMAL_L9"/>
    <property type="match status" value="1"/>
</dbReference>
<keyword evidence="2" id="KW-0699">rRNA-binding</keyword>
<keyword evidence="4" id="KW-0689">Ribosomal protein</keyword>
<dbReference type="SUPFAM" id="SSF55658">
    <property type="entry name" value="L9 N-domain-like"/>
    <property type="match status" value="1"/>
</dbReference>
<dbReference type="EMBL" id="UINC01044075">
    <property type="protein sequence ID" value="SVB49016.1"/>
    <property type="molecule type" value="Genomic_DNA"/>
</dbReference>
<dbReference type="Gene3D" id="3.40.5.10">
    <property type="entry name" value="Ribosomal protein L9, N-terminal domain"/>
    <property type="match status" value="1"/>
</dbReference>
<dbReference type="GO" id="GO:0019843">
    <property type="term" value="F:rRNA binding"/>
    <property type="evidence" value="ECO:0007669"/>
    <property type="project" value="UniProtKB-KW"/>
</dbReference>
<evidence type="ECO:0000256" key="3">
    <source>
        <dbReference type="ARBA" id="ARBA00022884"/>
    </source>
</evidence>
<dbReference type="PANTHER" id="PTHR21368">
    <property type="entry name" value="50S RIBOSOMAL PROTEIN L9"/>
    <property type="match status" value="1"/>
</dbReference>
<dbReference type="InterPro" id="IPR020069">
    <property type="entry name" value="Ribosomal_bL9_C"/>
</dbReference>
<dbReference type="GO" id="GO:0006412">
    <property type="term" value="P:translation"/>
    <property type="evidence" value="ECO:0007669"/>
    <property type="project" value="InterPro"/>
</dbReference>
<evidence type="ECO:0000256" key="2">
    <source>
        <dbReference type="ARBA" id="ARBA00022730"/>
    </source>
</evidence>
<gene>
    <name evidence="7" type="ORF">METZ01_LOCUS201870</name>
</gene>
<name>A0A382EE00_9ZZZZ</name>
<keyword evidence="3" id="KW-0694">RNA-binding</keyword>
<evidence type="ECO:0000259" key="6">
    <source>
        <dbReference type="PROSITE" id="PS00651"/>
    </source>
</evidence>
<dbReference type="InterPro" id="IPR020594">
    <property type="entry name" value="Ribosomal_bL9_bac/chp"/>
</dbReference>
<evidence type="ECO:0000313" key="7">
    <source>
        <dbReference type="EMBL" id="SVB49016.1"/>
    </source>
</evidence>
<dbReference type="GO" id="GO:1990904">
    <property type="term" value="C:ribonucleoprotein complex"/>
    <property type="evidence" value="ECO:0007669"/>
    <property type="project" value="UniProtKB-KW"/>
</dbReference>
<dbReference type="Pfam" id="PF03948">
    <property type="entry name" value="Ribosomal_L9_C"/>
    <property type="match status" value="1"/>
</dbReference>
<dbReference type="SUPFAM" id="SSF55653">
    <property type="entry name" value="Ribosomal protein L9 C-domain"/>
    <property type="match status" value="1"/>
</dbReference>
<organism evidence="7">
    <name type="scientific">marine metagenome</name>
    <dbReference type="NCBI Taxonomy" id="408172"/>
    <lineage>
        <taxon>unclassified sequences</taxon>
        <taxon>metagenomes</taxon>
        <taxon>ecological metagenomes</taxon>
    </lineage>
</organism>
<dbReference type="InterPro" id="IPR000244">
    <property type="entry name" value="Ribosomal_bL9"/>
</dbReference>
<evidence type="ECO:0000256" key="5">
    <source>
        <dbReference type="ARBA" id="ARBA00023274"/>
    </source>
</evidence>
<dbReference type="AlphaFoldDB" id="A0A382EE00"/>
<dbReference type="NCBIfam" id="TIGR00158">
    <property type="entry name" value="L9"/>
    <property type="match status" value="1"/>
</dbReference>
<evidence type="ECO:0000256" key="1">
    <source>
        <dbReference type="ARBA" id="ARBA00010605"/>
    </source>
</evidence>
<dbReference type="InterPro" id="IPR036935">
    <property type="entry name" value="Ribosomal_bL9_N_sf"/>
</dbReference>
<keyword evidence="5" id="KW-0687">Ribonucleoprotein</keyword>
<dbReference type="InterPro" id="IPR020070">
    <property type="entry name" value="Ribosomal_bL9_N"/>
</dbReference>
<proteinExistence type="inferred from homology"/>
<protein>
    <recommendedName>
        <fullName evidence="6">Ribosomal protein L9 domain-containing protein</fullName>
    </recommendedName>
</protein>
<dbReference type="InterPro" id="IPR036791">
    <property type="entry name" value="Ribosomal_bL9_C_sf"/>
</dbReference>
<evidence type="ECO:0000256" key="4">
    <source>
        <dbReference type="ARBA" id="ARBA00022980"/>
    </source>
</evidence>
<dbReference type="Gene3D" id="3.10.430.100">
    <property type="entry name" value="Ribosomal protein L9, C-terminal domain"/>
    <property type="match status" value="1"/>
</dbReference>
<accession>A0A382EE00</accession>
<dbReference type="HAMAP" id="MF_00503">
    <property type="entry name" value="Ribosomal_bL9"/>
    <property type="match status" value="1"/>
</dbReference>
<dbReference type="Pfam" id="PF01281">
    <property type="entry name" value="Ribosomal_L9_N"/>
    <property type="match status" value="1"/>
</dbReference>
<dbReference type="GO" id="GO:0005840">
    <property type="term" value="C:ribosome"/>
    <property type="evidence" value="ECO:0007669"/>
    <property type="project" value="UniProtKB-KW"/>
</dbReference>
<feature type="domain" description="Ribosomal protein L9" evidence="6">
    <location>
        <begin position="13"/>
        <end position="40"/>
    </location>
</feature>
<reference evidence="7" key="1">
    <citation type="submission" date="2018-05" db="EMBL/GenBank/DDBJ databases">
        <authorList>
            <person name="Lanie J.A."/>
            <person name="Ng W.-L."/>
            <person name="Kazmierczak K.M."/>
            <person name="Andrzejewski T.M."/>
            <person name="Davidsen T.M."/>
            <person name="Wayne K.J."/>
            <person name="Tettelin H."/>
            <person name="Glass J.I."/>
            <person name="Rusch D."/>
            <person name="Podicherti R."/>
            <person name="Tsui H.-C.T."/>
            <person name="Winkler M.E."/>
        </authorList>
    </citation>
    <scope>NUCLEOTIDE SEQUENCE</scope>
</reference>
<comment type="similarity">
    <text evidence="1">Belongs to the bacterial ribosomal protein bL9 family.</text>
</comment>